<name>A0A8J6U3C3_9FLAO</name>
<comment type="caution">
    <text evidence="5">The sequence shown here is derived from an EMBL/GenBank/DDBJ whole genome shotgun (WGS) entry which is preliminary data.</text>
</comment>
<dbReference type="Gene3D" id="3.30.1360.40">
    <property type="match status" value="1"/>
</dbReference>
<dbReference type="InterPro" id="IPR010016">
    <property type="entry name" value="PxpB"/>
</dbReference>
<keyword evidence="6" id="KW-1185">Reference proteome</keyword>
<evidence type="ECO:0000256" key="1">
    <source>
        <dbReference type="ARBA" id="ARBA00022741"/>
    </source>
</evidence>
<dbReference type="InterPro" id="IPR029000">
    <property type="entry name" value="Cyclophilin-like_dom_sf"/>
</dbReference>
<dbReference type="InterPro" id="IPR003833">
    <property type="entry name" value="CT_C_D"/>
</dbReference>
<organism evidence="5 6">
    <name type="scientific">Aestuariibaculum marinum</name>
    <dbReference type="NCBI Taxonomy" id="2683592"/>
    <lineage>
        <taxon>Bacteria</taxon>
        <taxon>Pseudomonadati</taxon>
        <taxon>Bacteroidota</taxon>
        <taxon>Flavobacteriia</taxon>
        <taxon>Flavobacteriales</taxon>
        <taxon>Flavobacteriaceae</taxon>
    </lineage>
</organism>
<gene>
    <name evidence="5" type="primary">pxpB</name>
    <name evidence="5" type="ORF">ICJ85_02970</name>
</gene>
<sequence length="243" mass="27505">MTYNLAYKPYGERAILIEWPQEINENILRDVLDFKSKIEKLCLKQILEIKQSYCSLLVVYGFVLKNYDLEVSTINKIYNTEIEAIEQNFRQWIIPVCYDDAFGIDLSELSLEKNMSKSEIIDLHSAVVYTTYFVGFLPGFLYLGGLDGKLHTPRKSTPRLQIEKGAVAIGGNQTGIYPMASPGGWNVIGNTPVSLFDVNKKSPCFVAPGDRIKFKPISINEYHDIKVLIDAGVYQMESEVISD</sequence>
<keyword evidence="1" id="KW-0547">Nucleotide-binding</keyword>
<dbReference type="Proteomes" id="UP000621516">
    <property type="component" value="Unassembled WGS sequence"/>
</dbReference>
<feature type="domain" description="Carboxyltransferase" evidence="4">
    <location>
        <begin position="5"/>
        <end position="206"/>
    </location>
</feature>
<evidence type="ECO:0000256" key="2">
    <source>
        <dbReference type="ARBA" id="ARBA00022801"/>
    </source>
</evidence>
<dbReference type="RefSeq" id="WP_188222274.1">
    <property type="nucleotide sequence ID" value="NZ_JACVXD010000001.1"/>
</dbReference>
<dbReference type="SUPFAM" id="SSF160467">
    <property type="entry name" value="PH0987 N-terminal domain-like"/>
    <property type="match status" value="1"/>
</dbReference>
<dbReference type="SMART" id="SM00796">
    <property type="entry name" value="AHS1"/>
    <property type="match status" value="1"/>
</dbReference>
<evidence type="ECO:0000313" key="6">
    <source>
        <dbReference type="Proteomes" id="UP000621516"/>
    </source>
</evidence>
<dbReference type="GO" id="GO:0005524">
    <property type="term" value="F:ATP binding"/>
    <property type="evidence" value="ECO:0007669"/>
    <property type="project" value="UniProtKB-KW"/>
</dbReference>
<dbReference type="Gene3D" id="2.40.100.10">
    <property type="entry name" value="Cyclophilin-like"/>
    <property type="match status" value="1"/>
</dbReference>
<dbReference type="EC" id="3.5.2.9" evidence="5"/>
<evidence type="ECO:0000256" key="3">
    <source>
        <dbReference type="ARBA" id="ARBA00022840"/>
    </source>
</evidence>
<dbReference type="NCBIfam" id="TIGR00370">
    <property type="entry name" value="5-oxoprolinase subunit PxpB"/>
    <property type="match status" value="1"/>
</dbReference>
<dbReference type="Pfam" id="PF02682">
    <property type="entry name" value="CT_C_D"/>
    <property type="match status" value="1"/>
</dbReference>
<proteinExistence type="predicted"/>
<protein>
    <submittedName>
        <fullName evidence="5">5-oxoprolinase subunit PxpB</fullName>
        <ecNumber evidence="5">3.5.2.9</ecNumber>
    </submittedName>
</protein>
<reference evidence="5 6" key="1">
    <citation type="journal article" date="2018" name="J. Microbiol.">
        <title>Aestuariibaculum marinum sp. nov., a marine bacterium isolated from seawater in South Korea.</title>
        <authorList>
            <person name="Choi J."/>
            <person name="Lee D."/>
            <person name="Jang J.H."/>
            <person name="Cha S."/>
            <person name="Seo T."/>
        </authorList>
    </citation>
    <scope>NUCLEOTIDE SEQUENCE [LARGE SCALE GENOMIC DNA]</scope>
    <source>
        <strain evidence="5 6">IP7</strain>
    </source>
</reference>
<dbReference type="GO" id="GO:0017168">
    <property type="term" value="F:5-oxoprolinase (ATP-hydrolyzing) activity"/>
    <property type="evidence" value="ECO:0007669"/>
    <property type="project" value="UniProtKB-EC"/>
</dbReference>
<evidence type="ECO:0000313" key="5">
    <source>
        <dbReference type="EMBL" id="MBD0822972.1"/>
    </source>
</evidence>
<dbReference type="EMBL" id="JACVXD010000001">
    <property type="protein sequence ID" value="MBD0822972.1"/>
    <property type="molecule type" value="Genomic_DNA"/>
</dbReference>
<accession>A0A8J6U3C3</accession>
<dbReference type="PANTHER" id="PTHR34698:SF2">
    <property type="entry name" value="5-OXOPROLINASE SUBUNIT B"/>
    <property type="match status" value="1"/>
</dbReference>
<dbReference type="PANTHER" id="PTHR34698">
    <property type="entry name" value="5-OXOPROLINASE SUBUNIT B"/>
    <property type="match status" value="1"/>
</dbReference>
<evidence type="ECO:0000259" key="4">
    <source>
        <dbReference type="SMART" id="SM00796"/>
    </source>
</evidence>
<keyword evidence="3" id="KW-0067">ATP-binding</keyword>
<keyword evidence="2 5" id="KW-0378">Hydrolase</keyword>
<dbReference type="AlphaFoldDB" id="A0A8J6U3C3"/>
<dbReference type="SUPFAM" id="SSF50891">
    <property type="entry name" value="Cyclophilin-like"/>
    <property type="match status" value="1"/>
</dbReference>